<dbReference type="AlphaFoldDB" id="A0AAV7BQC6"/>
<evidence type="ECO:0000313" key="2">
    <source>
        <dbReference type="Proteomes" id="UP000824782"/>
    </source>
</evidence>
<protein>
    <submittedName>
        <fullName evidence="1">Uncharacterized protein</fullName>
    </submittedName>
</protein>
<reference evidence="1" key="1">
    <citation type="thesis" date="2020" institute="ProQuest LLC" country="789 East Eisenhower Parkway, Ann Arbor, MI, USA">
        <title>Comparative Genomics and Chromosome Evolution.</title>
        <authorList>
            <person name="Mudd A.B."/>
        </authorList>
    </citation>
    <scope>NUCLEOTIDE SEQUENCE</scope>
    <source>
        <strain evidence="1">237g6f4</strain>
        <tissue evidence="1">Blood</tissue>
    </source>
</reference>
<accession>A0AAV7BQC6</accession>
<proteinExistence type="predicted"/>
<name>A0AAV7BQC6_ENGPU</name>
<organism evidence="1 2">
    <name type="scientific">Engystomops pustulosus</name>
    <name type="common">Tungara frog</name>
    <name type="synonym">Physalaemus pustulosus</name>
    <dbReference type="NCBI Taxonomy" id="76066"/>
    <lineage>
        <taxon>Eukaryota</taxon>
        <taxon>Metazoa</taxon>
        <taxon>Chordata</taxon>
        <taxon>Craniata</taxon>
        <taxon>Vertebrata</taxon>
        <taxon>Euteleostomi</taxon>
        <taxon>Amphibia</taxon>
        <taxon>Batrachia</taxon>
        <taxon>Anura</taxon>
        <taxon>Neobatrachia</taxon>
        <taxon>Hyloidea</taxon>
        <taxon>Leptodactylidae</taxon>
        <taxon>Leiuperinae</taxon>
        <taxon>Engystomops</taxon>
    </lineage>
</organism>
<keyword evidence="2" id="KW-1185">Reference proteome</keyword>
<comment type="caution">
    <text evidence="1">The sequence shown here is derived from an EMBL/GenBank/DDBJ whole genome shotgun (WGS) entry which is preliminary data.</text>
</comment>
<dbReference type="EMBL" id="WNYA01000004">
    <property type="protein sequence ID" value="KAG8574824.1"/>
    <property type="molecule type" value="Genomic_DNA"/>
</dbReference>
<sequence length="78" mass="8983">MLEQFSSGTHFFLSVPADVAFTEQFIWLGRTKKNTRIAVSAVSHLIHLSPLEKITFSIVFSLLQEHRPQWTFFPPLLP</sequence>
<gene>
    <name evidence="1" type="ORF">GDO81_009350</name>
</gene>
<evidence type="ECO:0000313" key="1">
    <source>
        <dbReference type="EMBL" id="KAG8574824.1"/>
    </source>
</evidence>
<dbReference type="Proteomes" id="UP000824782">
    <property type="component" value="Unassembled WGS sequence"/>
</dbReference>